<keyword evidence="3" id="KW-1185">Reference proteome</keyword>
<feature type="region of interest" description="Disordered" evidence="1">
    <location>
        <begin position="62"/>
        <end position="100"/>
    </location>
</feature>
<gene>
    <name evidence="2" type="ORF">BINO364_LOCUS13024</name>
</gene>
<evidence type="ECO:0000313" key="3">
    <source>
        <dbReference type="Proteomes" id="UP000838878"/>
    </source>
</evidence>
<organism evidence="2 3">
    <name type="scientific">Brenthis ino</name>
    <name type="common">lesser marbled fritillary</name>
    <dbReference type="NCBI Taxonomy" id="405034"/>
    <lineage>
        <taxon>Eukaryota</taxon>
        <taxon>Metazoa</taxon>
        <taxon>Ecdysozoa</taxon>
        <taxon>Arthropoda</taxon>
        <taxon>Hexapoda</taxon>
        <taxon>Insecta</taxon>
        <taxon>Pterygota</taxon>
        <taxon>Neoptera</taxon>
        <taxon>Endopterygota</taxon>
        <taxon>Lepidoptera</taxon>
        <taxon>Glossata</taxon>
        <taxon>Ditrysia</taxon>
        <taxon>Papilionoidea</taxon>
        <taxon>Nymphalidae</taxon>
        <taxon>Heliconiinae</taxon>
        <taxon>Argynnini</taxon>
        <taxon>Brenthis</taxon>
    </lineage>
</organism>
<dbReference type="OrthoDB" id="7362285at2759"/>
<dbReference type="EMBL" id="OV170227">
    <property type="protein sequence ID" value="CAH0727722.1"/>
    <property type="molecule type" value="Genomic_DNA"/>
</dbReference>
<dbReference type="Proteomes" id="UP000838878">
    <property type="component" value="Chromosome 7"/>
</dbReference>
<name>A0A8J9W700_9NEOP</name>
<accession>A0A8J9W700</accession>
<sequence length="304" mass="35265">MQCIQNEYVSRSELINTLSEYSKTTNQRNNVNIKRGGGTNFCDSGPMEISAYCEFNDYPSLSRNRSPAKQLSDTTRMQPLQDTSAAPPTVAPPATSHDQRAIESAREIKIDRAVRCSENIEEQPVIVATKETAERPHNQPYDKNTVTKDYNEDSKATYSEVARKGGKWIEPKMSEEWVLYQKRRLRNRLISQKGCANASEENNQKFKAADIKVPLFISNVDREVSEQDIINYVYGKTKEKVSLERINMKRQKDYNAYKVYVTKHKMDTFLDDKLWPIGITFRRFVNFHEKRKNMEVVKTVENKR</sequence>
<dbReference type="AlphaFoldDB" id="A0A8J9W700"/>
<feature type="compositionally biased region" description="Polar residues" evidence="1">
    <location>
        <begin position="62"/>
        <end position="82"/>
    </location>
</feature>
<reference evidence="2" key="1">
    <citation type="submission" date="2021-12" db="EMBL/GenBank/DDBJ databases">
        <authorList>
            <person name="Martin H S."/>
        </authorList>
    </citation>
    <scope>NUCLEOTIDE SEQUENCE</scope>
</reference>
<protein>
    <submittedName>
        <fullName evidence="2">Uncharacterized protein</fullName>
    </submittedName>
</protein>
<evidence type="ECO:0000256" key="1">
    <source>
        <dbReference type="SAM" id="MobiDB-lite"/>
    </source>
</evidence>
<feature type="non-terminal residue" evidence="2">
    <location>
        <position position="304"/>
    </location>
</feature>
<evidence type="ECO:0000313" key="2">
    <source>
        <dbReference type="EMBL" id="CAH0727722.1"/>
    </source>
</evidence>
<proteinExistence type="predicted"/>
<feature type="compositionally biased region" description="Low complexity" evidence="1">
    <location>
        <begin position="83"/>
        <end position="96"/>
    </location>
</feature>